<name>A0A7N9CYL9_MACFA</name>
<dbReference type="PANTHER" id="PTHR12138">
    <property type="entry name" value="PRIMATE-EXPANDED PROTEIN FAMILY"/>
    <property type="match status" value="1"/>
</dbReference>
<keyword evidence="3" id="KW-1185">Reference proteome</keyword>
<reference evidence="2" key="3">
    <citation type="submission" date="2025-09" db="UniProtKB">
        <authorList>
            <consortium name="Ensembl"/>
        </authorList>
    </citation>
    <scope>IDENTIFICATION</scope>
</reference>
<protein>
    <submittedName>
        <fullName evidence="2">Uncharacterized protein</fullName>
    </submittedName>
</protein>
<evidence type="ECO:0000313" key="3">
    <source>
        <dbReference type="Proteomes" id="UP000233100"/>
    </source>
</evidence>
<reference evidence="2 3" key="1">
    <citation type="submission" date="2013-03" db="EMBL/GenBank/DDBJ databases">
        <authorList>
            <person name="Warren W."/>
            <person name="Wilson R.K."/>
        </authorList>
    </citation>
    <scope>NUCLEOTIDE SEQUENCE</scope>
</reference>
<dbReference type="PANTHER" id="PTHR12138:SF135">
    <property type="entry name" value="SAM DOMAIN-CONTAINING PROTEIN"/>
    <property type="match status" value="1"/>
</dbReference>
<evidence type="ECO:0000256" key="1">
    <source>
        <dbReference type="SAM" id="SignalP"/>
    </source>
</evidence>
<feature type="chain" id="PRO_5030856489" evidence="1">
    <location>
        <begin position="17"/>
        <end position="150"/>
    </location>
</feature>
<dbReference type="Proteomes" id="UP000233100">
    <property type="component" value="Chromosome 10"/>
</dbReference>
<keyword evidence="1" id="KW-0732">Signal</keyword>
<feature type="signal peptide" evidence="1">
    <location>
        <begin position="1"/>
        <end position="16"/>
    </location>
</feature>
<dbReference type="GeneTree" id="ENSGT01150000286943"/>
<dbReference type="AlphaFoldDB" id="A0A7N9CYL9"/>
<dbReference type="PRINTS" id="PR02045">
    <property type="entry name" value="F138DOMAIN"/>
</dbReference>
<accession>A0A7N9CYL9</accession>
<proteinExistence type="predicted"/>
<sequence>MLCFFFFFLILGRSLALSPRLECSGTLSTHCNLCLPGSSDFPASASGLAGITGARHHTWLIFVFLVESGFLQVGQAGLELLTSSDLPASVSQTSCPLITEVCTAFQQILCCLSYPESQPTTSEPLAHFTQASTPYSLPYMCVSGLTLACL</sequence>
<reference evidence="2" key="2">
    <citation type="submission" date="2025-08" db="UniProtKB">
        <authorList>
            <consortium name="Ensembl"/>
        </authorList>
    </citation>
    <scope>IDENTIFICATION</scope>
</reference>
<evidence type="ECO:0000313" key="2">
    <source>
        <dbReference type="Ensembl" id="ENSMFAP00000055836.1"/>
    </source>
</evidence>
<organism evidence="2 3">
    <name type="scientific">Macaca fascicularis</name>
    <name type="common">Crab-eating macaque</name>
    <name type="synonym">Cynomolgus monkey</name>
    <dbReference type="NCBI Taxonomy" id="9541"/>
    <lineage>
        <taxon>Eukaryota</taxon>
        <taxon>Metazoa</taxon>
        <taxon>Chordata</taxon>
        <taxon>Craniata</taxon>
        <taxon>Vertebrata</taxon>
        <taxon>Euteleostomi</taxon>
        <taxon>Mammalia</taxon>
        <taxon>Eutheria</taxon>
        <taxon>Euarchontoglires</taxon>
        <taxon>Primates</taxon>
        <taxon>Haplorrhini</taxon>
        <taxon>Catarrhini</taxon>
        <taxon>Cercopithecidae</taxon>
        <taxon>Cercopithecinae</taxon>
        <taxon>Macaca</taxon>
    </lineage>
</organism>
<dbReference type="Ensembl" id="ENSMFAT00000074561.1">
    <property type="protein sequence ID" value="ENSMFAP00000055836.1"/>
    <property type="gene ID" value="ENSMFAG00000059840.1"/>
</dbReference>